<evidence type="ECO:0000313" key="2">
    <source>
        <dbReference type="EMBL" id="TBW34619.1"/>
    </source>
</evidence>
<keyword evidence="3" id="KW-1185">Reference proteome</keyword>
<dbReference type="Proteomes" id="UP000292781">
    <property type="component" value="Unassembled WGS sequence"/>
</dbReference>
<evidence type="ECO:0000313" key="3">
    <source>
        <dbReference type="Proteomes" id="UP000292781"/>
    </source>
</evidence>
<sequence length="530" mass="56959">MVNRSLMSACQHRRTRESAADRPPAPRPARSSGRRMVLDRFFLWIGEASVEGRIAAVAPLVRAHRAGELDEATRETAEAALTLVAHDEEVVVRRRLAEVLCEAPGAPRHLLQSLLDDHPDVAEVVAGRSPDLIDPELVALVATCDERVRAAVADRPRVGPTVAVALAAVVERPSALRLLANPGADLPPPALESLVERFGDFADLREALMSRPDVPIVLRHRVLEKLAEAIGRHVVDRALGDSARVAEVTRDAKDRATVALAGRADGDETAALVEHLRASGQLTTRLLLRAACVGDLRFVEESFAVLAGLPAARVAALLADGRRTGLRALHTRAGLPERAYPVLVAALEVHRDLARETGGLDGRPGDGARFARRLVERVLTRYTAFERRDADDLLVLLRRFAADAGRDHMRAVMTAHRDAAEARRLAPPAEPAVAALAPATAQPQPESPPAADPVAPIVAVAAPAPAFEEEAIDEPWGLFSHVRPEDLPAHWLAADEDVGESDRVLASMEGDLQAALRAELGARPSERRAA</sequence>
<accession>A0A4Q9VHK3</accession>
<reference evidence="2 3" key="1">
    <citation type="submission" date="2019-02" db="EMBL/GenBank/DDBJ databases">
        <title>Siculibacillus lacustris gen. nov., sp. nov., a new rosette-forming bacterium isolated from a freshwater crater lake (Lake St. Ana, Romania).</title>
        <authorList>
            <person name="Felfoldi T."/>
            <person name="Marton Z."/>
            <person name="Szabo A."/>
            <person name="Mentes A."/>
            <person name="Boka K."/>
            <person name="Marialigeti K."/>
            <person name="Mathe I."/>
            <person name="Koncz M."/>
            <person name="Schumann P."/>
            <person name="Toth E."/>
        </authorList>
    </citation>
    <scope>NUCLEOTIDE SEQUENCE [LARGE SCALE GENOMIC DNA]</scope>
    <source>
        <strain evidence="2 3">SA-279</strain>
    </source>
</reference>
<dbReference type="InterPro" id="IPR019285">
    <property type="entry name" value="DUF2336"/>
</dbReference>
<gene>
    <name evidence="2" type="ORF">EYW49_17895</name>
</gene>
<organism evidence="2 3">
    <name type="scientific">Siculibacillus lacustris</name>
    <dbReference type="NCBI Taxonomy" id="1549641"/>
    <lineage>
        <taxon>Bacteria</taxon>
        <taxon>Pseudomonadati</taxon>
        <taxon>Pseudomonadota</taxon>
        <taxon>Alphaproteobacteria</taxon>
        <taxon>Hyphomicrobiales</taxon>
        <taxon>Ancalomicrobiaceae</taxon>
        <taxon>Siculibacillus</taxon>
    </lineage>
</organism>
<evidence type="ECO:0000256" key="1">
    <source>
        <dbReference type="SAM" id="MobiDB-lite"/>
    </source>
</evidence>
<comment type="caution">
    <text evidence="2">The sequence shown here is derived from an EMBL/GenBank/DDBJ whole genome shotgun (WGS) entry which is preliminary data.</text>
</comment>
<feature type="region of interest" description="Disordered" evidence="1">
    <location>
        <begin position="1"/>
        <end position="32"/>
    </location>
</feature>
<dbReference type="EMBL" id="SJFN01000032">
    <property type="protein sequence ID" value="TBW34619.1"/>
    <property type="molecule type" value="Genomic_DNA"/>
</dbReference>
<protein>
    <submittedName>
        <fullName evidence="2">DUF2336 domain-containing protein</fullName>
    </submittedName>
</protein>
<proteinExistence type="predicted"/>
<dbReference type="AlphaFoldDB" id="A0A4Q9VHK3"/>
<dbReference type="Pfam" id="PF10098">
    <property type="entry name" value="DUF2336"/>
    <property type="match status" value="1"/>
</dbReference>
<dbReference type="OrthoDB" id="9798569at2"/>
<name>A0A4Q9VHK3_9HYPH</name>